<accession>A0A5J4RUI2</accession>
<comment type="caution">
    <text evidence="1">The sequence shown here is derived from an EMBL/GenBank/DDBJ whole genome shotgun (WGS) entry which is preliminary data.</text>
</comment>
<evidence type="ECO:0000313" key="2">
    <source>
        <dbReference type="Proteomes" id="UP000324800"/>
    </source>
</evidence>
<name>A0A5J4RUI2_9EUKA</name>
<sequence length="113" mass="12963">NLNKTAQADANSSRASVVLSLNENGLKQENDLEKKAPELSPVIEGFVEERFVMQPEMNEEYLEEINMRMEGQSRIETSGDMEVDEGLTEFQRRFRGPQGVEEISIPEIRKTFR</sequence>
<organism evidence="1 2">
    <name type="scientific">Streblomastix strix</name>
    <dbReference type="NCBI Taxonomy" id="222440"/>
    <lineage>
        <taxon>Eukaryota</taxon>
        <taxon>Metamonada</taxon>
        <taxon>Preaxostyla</taxon>
        <taxon>Oxymonadida</taxon>
        <taxon>Streblomastigidae</taxon>
        <taxon>Streblomastix</taxon>
    </lineage>
</organism>
<gene>
    <name evidence="1" type="ORF">EZS28_052823</name>
</gene>
<proteinExistence type="predicted"/>
<evidence type="ECO:0000313" key="1">
    <source>
        <dbReference type="EMBL" id="KAA6337072.1"/>
    </source>
</evidence>
<protein>
    <submittedName>
        <fullName evidence="1">Uncharacterized protein</fullName>
    </submittedName>
</protein>
<feature type="non-terminal residue" evidence="1">
    <location>
        <position position="1"/>
    </location>
</feature>
<dbReference type="AlphaFoldDB" id="A0A5J4RUI2"/>
<reference evidence="1 2" key="1">
    <citation type="submission" date="2019-03" db="EMBL/GenBank/DDBJ databases">
        <title>Single cell metagenomics reveals metabolic interactions within the superorganism composed of flagellate Streblomastix strix and complex community of Bacteroidetes bacteria on its surface.</title>
        <authorList>
            <person name="Treitli S.C."/>
            <person name="Kolisko M."/>
            <person name="Husnik F."/>
            <person name="Keeling P."/>
            <person name="Hampl V."/>
        </authorList>
    </citation>
    <scope>NUCLEOTIDE SEQUENCE [LARGE SCALE GENOMIC DNA]</scope>
    <source>
        <strain evidence="1">ST1C</strain>
    </source>
</reference>
<dbReference type="EMBL" id="SNRW01041487">
    <property type="protein sequence ID" value="KAA6337072.1"/>
    <property type="molecule type" value="Genomic_DNA"/>
</dbReference>
<dbReference type="Proteomes" id="UP000324800">
    <property type="component" value="Unassembled WGS sequence"/>
</dbReference>